<dbReference type="PROSITE" id="PS51387">
    <property type="entry name" value="FAD_PCMH"/>
    <property type="match status" value="1"/>
</dbReference>
<dbReference type="AlphaFoldDB" id="D6AC07"/>
<dbReference type="Gene3D" id="3.40.462.20">
    <property type="match status" value="1"/>
</dbReference>
<evidence type="ECO:0000256" key="2">
    <source>
        <dbReference type="ARBA" id="ARBA00005466"/>
    </source>
</evidence>
<evidence type="ECO:0000313" key="8">
    <source>
        <dbReference type="Proteomes" id="UP000003986"/>
    </source>
</evidence>
<dbReference type="SUPFAM" id="SSF56176">
    <property type="entry name" value="FAD-binding/transporter-associated domain-like"/>
    <property type="match status" value="1"/>
</dbReference>
<evidence type="ECO:0000313" key="7">
    <source>
        <dbReference type="EMBL" id="EFE74430.2"/>
    </source>
</evidence>
<keyword evidence="5" id="KW-0560">Oxidoreductase</keyword>
<name>D6AC07_STRFL</name>
<dbReference type="PROSITE" id="PS00862">
    <property type="entry name" value="OX2_COVAL_FAD"/>
    <property type="match status" value="1"/>
</dbReference>
<evidence type="ECO:0000256" key="4">
    <source>
        <dbReference type="ARBA" id="ARBA00022827"/>
    </source>
</evidence>
<evidence type="ECO:0000256" key="5">
    <source>
        <dbReference type="ARBA" id="ARBA00023002"/>
    </source>
</evidence>
<dbReference type="EMBL" id="DS999644">
    <property type="protein sequence ID" value="EFE74430.2"/>
    <property type="molecule type" value="Genomic_DNA"/>
</dbReference>
<evidence type="ECO:0000256" key="3">
    <source>
        <dbReference type="ARBA" id="ARBA00022630"/>
    </source>
</evidence>
<dbReference type="InterPro" id="IPR016166">
    <property type="entry name" value="FAD-bd_PCMH"/>
</dbReference>
<dbReference type="InterPro" id="IPR016167">
    <property type="entry name" value="FAD-bd_PCMH_sub1"/>
</dbReference>
<dbReference type="InterPro" id="IPR036318">
    <property type="entry name" value="FAD-bd_PCMH-like_sf"/>
</dbReference>
<accession>D6AC07</accession>
<dbReference type="GO" id="GO:0071949">
    <property type="term" value="F:FAD binding"/>
    <property type="evidence" value="ECO:0007669"/>
    <property type="project" value="InterPro"/>
</dbReference>
<gene>
    <name evidence="7" type="ORF">SSGG_01796</name>
</gene>
<comment type="cofactor">
    <cofactor evidence="1">
        <name>FAD</name>
        <dbReference type="ChEBI" id="CHEBI:57692"/>
    </cofactor>
</comment>
<feature type="domain" description="FAD-binding PCMH-type" evidence="6">
    <location>
        <begin position="44"/>
        <end position="212"/>
    </location>
</feature>
<dbReference type="InterPro" id="IPR050416">
    <property type="entry name" value="FAD-linked_Oxidoreductase"/>
</dbReference>
<dbReference type="InterPro" id="IPR006093">
    <property type="entry name" value="Oxy_OxRdtase_FAD_BS"/>
</dbReference>
<evidence type="ECO:0000259" key="6">
    <source>
        <dbReference type="PROSITE" id="PS51387"/>
    </source>
</evidence>
<comment type="similarity">
    <text evidence="2">Belongs to the oxygen-dependent FAD-linked oxidoreductase family.</text>
</comment>
<organism evidence="7 8">
    <name type="scientific">Streptomyces filamentosus NRRL 15998</name>
    <dbReference type="NCBI Taxonomy" id="457431"/>
    <lineage>
        <taxon>Bacteria</taxon>
        <taxon>Bacillati</taxon>
        <taxon>Actinomycetota</taxon>
        <taxon>Actinomycetes</taxon>
        <taxon>Kitasatosporales</taxon>
        <taxon>Streptomycetaceae</taxon>
        <taxon>Streptomyces</taxon>
    </lineage>
</organism>
<sequence length="457" mass="47653">MTEVVRFPGEALLRTAQNASEGEPPLMVSASAGTAPPASFQTGFPIRPDRLVEARTPDDVREAVAYAAGHGLRVIAHATGHGLPGAVEGGVLVVTRALDSVTVDPVARTATIGAGATWGAVSAAAAPHGLAPLNGSSPSVGAVSYTLGGGLGILARQFGYAADHVRALEVVTADGVLRRVTPEREPELFRGLRGGGHRLGVVTSLEIGLVAVERLYGGAIAFDGERAAEVTARYLEWTRTVPESLTSSLSALPYPDLPQVPEEVRGRYVVSVRVAFTGDAAEGERLVAPLRAIGPALADSLREMPYTENPTIHNDPPFPHAYYGEGLMLRELDAGRAARVLELTGPGAPMMNVVQLNHLGGALAERPEPASAVPYRDAGFLLRLLSPLDGTDVAAVRSLHGEVSGELGPRVLGRSLNFCFGGGDRTAGFHEPETAKRLAGLVSQYDPAGLFGGPYEG</sequence>
<dbReference type="InterPro" id="IPR016169">
    <property type="entry name" value="FAD-bd_PCMH_sub2"/>
</dbReference>
<dbReference type="Gene3D" id="3.30.43.10">
    <property type="entry name" value="Uridine Diphospho-n-acetylenolpyruvylglucosamine Reductase, domain 2"/>
    <property type="match status" value="1"/>
</dbReference>
<proteinExistence type="inferred from homology"/>
<dbReference type="PANTHER" id="PTHR42973:SF39">
    <property type="entry name" value="FAD-BINDING PCMH-TYPE DOMAIN-CONTAINING PROTEIN"/>
    <property type="match status" value="1"/>
</dbReference>
<reference evidence="8" key="1">
    <citation type="submission" date="2008-10" db="EMBL/GenBank/DDBJ databases">
        <authorList>
            <person name="Molnar K."/>
        </authorList>
    </citation>
    <scope>NUCLEOTIDE SEQUENCE [LARGE SCALE GENOMIC DNA]</scope>
    <source>
        <strain evidence="8">NRRL 15998</strain>
    </source>
</reference>
<protein>
    <submittedName>
        <fullName evidence="7">FAD-dependent oxygenase</fullName>
    </submittedName>
</protein>
<keyword evidence="4" id="KW-0274">FAD</keyword>
<keyword evidence="3" id="KW-0285">Flavoprotein</keyword>
<dbReference type="Gene3D" id="3.30.465.10">
    <property type="match status" value="1"/>
</dbReference>
<dbReference type="PANTHER" id="PTHR42973">
    <property type="entry name" value="BINDING OXIDOREDUCTASE, PUTATIVE (AFU_ORTHOLOGUE AFUA_1G17690)-RELATED"/>
    <property type="match status" value="1"/>
</dbReference>
<reference evidence="8" key="2">
    <citation type="submission" date="2008-12" db="EMBL/GenBank/DDBJ databases">
        <title>Annotation of Streptomyces roseosporus strain NRRL 15998.</title>
        <authorList>
            <consortium name="The Broad Institute Genome Sequencing Platform"/>
            <consortium name="Broad Institute Microbial Sequencing Center"/>
            <person name="Fischbach M."/>
            <person name="Ward D."/>
            <person name="Young S."/>
            <person name="Kodira C.D."/>
            <person name="Zeng Q."/>
            <person name="Koehrsen M."/>
            <person name="Godfrey P."/>
            <person name="Alvarado L."/>
            <person name="Berlin A.M."/>
            <person name="Borenstein D."/>
            <person name="Chen Z."/>
            <person name="Engels R."/>
            <person name="Freedman E."/>
            <person name="Gellesch M."/>
            <person name="Goldberg J."/>
            <person name="Griggs A."/>
            <person name="Gujja S."/>
            <person name="Heiman D.I."/>
            <person name="Hepburn T.A."/>
            <person name="Howarth C."/>
            <person name="Jen D."/>
            <person name="Larson L."/>
            <person name="Lewis B."/>
            <person name="Mehta T."/>
            <person name="Park D."/>
            <person name="Pearson M."/>
            <person name="Roberts A."/>
            <person name="Saif S."/>
            <person name="Shea T.D."/>
            <person name="Shenoy N."/>
            <person name="Sisk P."/>
            <person name="Stolte C."/>
            <person name="Sykes S.N."/>
            <person name="Walk T."/>
            <person name="White J."/>
            <person name="Yandava C."/>
            <person name="Straight P."/>
            <person name="Clardy J."/>
            <person name="Hung D."/>
            <person name="Kolter R."/>
            <person name="Mekalanos J."/>
            <person name="Walker S."/>
            <person name="Walsh C.T."/>
            <person name="Wieland B.L.C."/>
            <person name="Ilzarbe M."/>
            <person name="Galagan J."/>
            <person name="Nusbaum C."/>
            <person name="Birren B."/>
        </authorList>
    </citation>
    <scope>NUCLEOTIDE SEQUENCE [LARGE SCALE GENOMIC DNA]</scope>
    <source>
        <strain evidence="8">NRRL 15998</strain>
    </source>
</reference>
<dbReference type="Pfam" id="PF01565">
    <property type="entry name" value="FAD_binding_4"/>
    <property type="match status" value="1"/>
</dbReference>
<dbReference type="InterPro" id="IPR006094">
    <property type="entry name" value="Oxid_FAD_bind_N"/>
</dbReference>
<evidence type="ECO:0000256" key="1">
    <source>
        <dbReference type="ARBA" id="ARBA00001974"/>
    </source>
</evidence>
<dbReference type="Proteomes" id="UP000003986">
    <property type="component" value="Unassembled WGS sequence"/>
</dbReference>
<dbReference type="GO" id="GO:0016491">
    <property type="term" value="F:oxidoreductase activity"/>
    <property type="evidence" value="ECO:0007669"/>
    <property type="project" value="UniProtKB-KW"/>
</dbReference>